<dbReference type="EMBL" id="AEVO01000056">
    <property type="protein sequence ID" value="EFY07009.1"/>
    <property type="molecule type" value="Genomic_DNA"/>
</dbReference>
<dbReference type="RefSeq" id="WP_009143385.1">
    <property type="nucleotide sequence ID" value="NZ_GL830992.1"/>
</dbReference>
<reference evidence="1 2" key="1">
    <citation type="submission" date="2011-01" db="EMBL/GenBank/DDBJ databases">
        <authorList>
            <person name="Weinstock G."/>
            <person name="Sodergren E."/>
            <person name="Clifton S."/>
            <person name="Fulton L."/>
            <person name="Fulton B."/>
            <person name="Courtney L."/>
            <person name="Fronick C."/>
            <person name="Harrison M."/>
            <person name="Strong C."/>
            <person name="Farmer C."/>
            <person name="Delahaunty K."/>
            <person name="Markovic C."/>
            <person name="Hall O."/>
            <person name="Minx P."/>
            <person name="Tomlinson C."/>
            <person name="Mitreva M."/>
            <person name="Hou S."/>
            <person name="Chen J."/>
            <person name="Wollam A."/>
            <person name="Pepin K.H."/>
            <person name="Johnson M."/>
            <person name="Bhonagiri V."/>
            <person name="Zhang X."/>
            <person name="Suruliraj S."/>
            <person name="Warren W."/>
            <person name="Chinwalla A."/>
            <person name="Mardis E.R."/>
            <person name="Wilson R.K."/>
        </authorList>
    </citation>
    <scope>NUCLEOTIDE SEQUENCE [LARGE SCALE GENOMIC DNA]</scope>
    <source>
        <strain evidence="2">DSM 22608 / JCM 16073 / KCTC 15190 / YIT 12066</strain>
    </source>
</reference>
<proteinExistence type="predicted"/>
<accession>E8LKE7</accession>
<dbReference type="Proteomes" id="UP000018458">
    <property type="component" value="Unassembled WGS sequence"/>
</dbReference>
<dbReference type="AlphaFoldDB" id="E8LKE7"/>
<name>E8LKE7_SUCHY</name>
<evidence type="ECO:0000313" key="1">
    <source>
        <dbReference type="EMBL" id="EFY07009.1"/>
    </source>
</evidence>
<dbReference type="HOGENOM" id="CLU_727452_0_0_6"/>
<sequence>MTDFIVNESKFIVDMDEKADSFLSAGEILPDGLQVSDMLDNAAVWQIYASEDNSALILAVMPDLAKRWVAEGYIKESAVFHHVSGGREVSLLISPSSLIVSPVTAVRFEHSQNYARSFFCALFNSRLKNHEINLRDSIFFELYDVLLPTYTLTRSVADRAIFNNASGLSLTEDLSSPEDLADPGVSYSYLLKVLRDMNCSICSCEPYLMQGERVDDFLSVDEDSIITGPLVIREDFQVFATDSDKVVLLMENAFALSMVEAGLIEQMDLKSVQLGFGVLRALVLNRRFAVECLDDRHYGLTVNSAFKLACTLHRMRVKNAQAGLGEGLYLEEKGIILTKDSDSEMNDAALMRSIMLEGPFALSPFSYEEIDDAVTLVSRR</sequence>
<comment type="caution">
    <text evidence="1">The sequence shown here is derived from an EMBL/GenBank/DDBJ whole genome shotgun (WGS) entry which is preliminary data.</text>
</comment>
<dbReference type="OrthoDB" id="7053126at2"/>
<organism evidence="1 2">
    <name type="scientific">Succinatimonas hippei (strain DSM 22608 / JCM 16073 / KCTC 15190 / YIT 12066)</name>
    <dbReference type="NCBI Taxonomy" id="762983"/>
    <lineage>
        <taxon>Bacteria</taxon>
        <taxon>Pseudomonadati</taxon>
        <taxon>Pseudomonadota</taxon>
        <taxon>Gammaproteobacteria</taxon>
        <taxon>Aeromonadales</taxon>
        <taxon>Succinivibrionaceae</taxon>
        <taxon>Succinatimonas</taxon>
    </lineage>
</organism>
<protein>
    <submittedName>
        <fullName evidence="1">Uncharacterized protein</fullName>
    </submittedName>
</protein>
<evidence type="ECO:0000313" key="2">
    <source>
        <dbReference type="Proteomes" id="UP000018458"/>
    </source>
</evidence>
<keyword evidence="2" id="KW-1185">Reference proteome</keyword>
<gene>
    <name evidence="1" type="ORF">HMPREF9444_01185</name>
</gene>